<protein>
    <submittedName>
        <fullName evidence="1">Uncharacterized protein</fullName>
    </submittedName>
</protein>
<evidence type="ECO:0000313" key="1">
    <source>
        <dbReference type="EMBL" id="RLV59383.1"/>
    </source>
</evidence>
<keyword evidence="2" id="KW-1185">Reference proteome</keyword>
<name>A0A3L8PXM7_9GAMM</name>
<evidence type="ECO:0000313" key="2">
    <source>
        <dbReference type="Proteomes" id="UP000281474"/>
    </source>
</evidence>
<gene>
    <name evidence="1" type="ORF">D5018_12485</name>
</gene>
<reference evidence="1 2" key="1">
    <citation type="submission" date="2018-09" db="EMBL/GenBank/DDBJ databases">
        <title>Phylogeny of the Shewanellaceae, and recommendation for two new genera, Pseudoshewanella and Parashewanella.</title>
        <authorList>
            <person name="Wang G."/>
        </authorList>
    </citation>
    <scope>NUCLEOTIDE SEQUENCE [LARGE SCALE GENOMIC DNA]</scope>
    <source>
        <strain evidence="1 2">C51</strain>
    </source>
</reference>
<accession>A0A3L8PXM7</accession>
<proteinExistence type="predicted"/>
<organism evidence="1 2">
    <name type="scientific">Parashewanella curva</name>
    <dbReference type="NCBI Taxonomy" id="2338552"/>
    <lineage>
        <taxon>Bacteria</taxon>
        <taxon>Pseudomonadati</taxon>
        <taxon>Pseudomonadota</taxon>
        <taxon>Gammaproteobacteria</taxon>
        <taxon>Alteromonadales</taxon>
        <taxon>Shewanellaceae</taxon>
        <taxon>Parashewanella</taxon>
    </lineage>
</organism>
<sequence>MATIQVRKEIIREVTMYSSTVVASPQELIVENTHQAYSVRFLKQHKDESTENKTIKESLESLQIELFGRFQSISFEQGQTYFCLARYVCRTSMDCLRFIRFFNVEPNPAKALNNFLIGANYRQSQTSHLIKFFQLFKAAQADIILPRSVTSSLDKVSFEPQRLSLPEMKSASTDTLSLTYTHDMLNPDVQFPRNGRFSQLPLVFCQTVLSSLAAQMQLLVSQVPEARVCCKSPNVEFLKAIESVLSGYFIEAKIPKIRIPYNTNKQALFSLALLYQSQIALNLTPINLLLGILLLETAVNSHRPPPCSLKNETQFFEAHRQLLNQAFRLLHDEHKDFTDAQINTIAVPLILSGCNLLTPMKSPRNSSKVSQTNQVALLAPKQLRQTQQIKKTEVPETTSPNEHDKTTQTCYVKLIRKIFNDPDKLNLLRQNFSSLQDHLISKGLFTPEDLSTFASQTTETPFSKARRWLYNFQLALTEKRCKSLYEALKAVEYLNSGIAEVLED</sequence>
<dbReference type="EMBL" id="QZEI01000036">
    <property type="protein sequence ID" value="RLV59383.1"/>
    <property type="molecule type" value="Genomic_DNA"/>
</dbReference>
<dbReference type="Proteomes" id="UP000281474">
    <property type="component" value="Unassembled WGS sequence"/>
</dbReference>
<comment type="caution">
    <text evidence="1">The sequence shown here is derived from an EMBL/GenBank/DDBJ whole genome shotgun (WGS) entry which is preliminary data.</text>
</comment>
<dbReference type="AlphaFoldDB" id="A0A3L8PXM7"/>